<accession>A0AAV2DJA9</accession>
<evidence type="ECO:0000313" key="2">
    <source>
        <dbReference type="Proteomes" id="UP001497516"/>
    </source>
</evidence>
<protein>
    <submittedName>
        <fullName evidence="1">Uncharacterized protein</fullName>
    </submittedName>
</protein>
<dbReference type="AlphaFoldDB" id="A0AAV2DJA9"/>
<dbReference type="EMBL" id="OZ034816">
    <property type="protein sequence ID" value="CAL1374048.1"/>
    <property type="molecule type" value="Genomic_DNA"/>
</dbReference>
<name>A0AAV2DJA9_9ROSI</name>
<proteinExistence type="predicted"/>
<keyword evidence="2" id="KW-1185">Reference proteome</keyword>
<reference evidence="1 2" key="1">
    <citation type="submission" date="2024-04" db="EMBL/GenBank/DDBJ databases">
        <authorList>
            <person name="Fracassetti M."/>
        </authorList>
    </citation>
    <scope>NUCLEOTIDE SEQUENCE [LARGE SCALE GENOMIC DNA]</scope>
</reference>
<dbReference type="Proteomes" id="UP001497516">
    <property type="component" value="Chromosome 3"/>
</dbReference>
<sequence length="71" mass="7814">MKFTICKPPMADAIGLSGLRYGGRWDVEHHLQFHRDGKSEIETVGGEEARGIAACSAERQARRAEVSCNVL</sequence>
<gene>
    <name evidence="1" type="ORF">LTRI10_LOCUS15939</name>
</gene>
<evidence type="ECO:0000313" key="1">
    <source>
        <dbReference type="EMBL" id="CAL1374048.1"/>
    </source>
</evidence>
<organism evidence="1 2">
    <name type="scientific">Linum trigynum</name>
    <dbReference type="NCBI Taxonomy" id="586398"/>
    <lineage>
        <taxon>Eukaryota</taxon>
        <taxon>Viridiplantae</taxon>
        <taxon>Streptophyta</taxon>
        <taxon>Embryophyta</taxon>
        <taxon>Tracheophyta</taxon>
        <taxon>Spermatophyta</taxon>
        <taxon>Magnoliopsida</taxon>
        <taxon>eudicotyledons</taxon>
        <taxon>Gunneridae</taxon>
        <taxon>Pentapetalae</taxon>
        <taxon>rosids</taxon>
        <taxon>fabids</taxon>
        <taxon>Malpighiales</taxon>
        <taxon>Linaceae</taxon>
        <taxon>Linum</taxon>
    </lineage>
</organism>